<organism evidence="1 2">
    <name type="scientific">Lates calcarifer</name>
    <name type="common">Barramundi</name>
    <name type="synonym">Holocentrus calcarifer</name>
    <dbReference type="NCBI Taxonomy" id="8187"/>
    <lineage>
        <taxon>Eukaryota</taxon>
        <taxon>Metazoa</taxon>
        <taxon>Chordata</taxon>
        <taxon>Craniata</taxon>
        <taxon>Vertebrata</taxon>
        <taxon>Euteleostomi</taxon>
        <taxon>Actinopterygii</taxon>
        <taxon>Neopterygii</taxon>
        <taxon>Teleostei</taxon>
        <taxon>Neoteleostei</taxon>
        <taxon>Acanthomorphata</taxon>
        <taxon>Carangaria</taxon>
        <taxon>Carangaria incertae sedis</taxon>
        <taxon>Centropomidae</taxon>
        <taxon>Lates</taxon>
    </lineage>
</organism>
<evidence type="ECO:0000313" key="1">
    <source>
        <dbReference type="Ensembl" id="ENSLCAP00010014002.1"/>
    </source>
</evidence>
<dbReference type="PANTHER" id="PTHR15021">
    <property type="entry name" value="DISCONNECTED-RELATED"/>
    <property type="match status" value="1"/>
</dbReference>
<reference evidence="1" key="3">
    <citation type="submission" date="2025-09" db="UniProtKB">
        <authorList>
            <consortium name="Ensembl"/>
        </authorList>
    </citation>
    <scope>IDENTIFICATION</scope>
</reference>
<dbReference type="InterPro" id="IPR040436">
    <property type="entry name" value="Disconnected-like"/>
</dbReference>
<dbReference type="AlphaFoldDB" id="A0A4W6CNW5"/>
<dbReference type="GeneTree" id="ENSGT00390000005844"/>
<dbReference type="GO" id="GO:0006355">
    <property type="term" value="P:regulation of DNA-templated transcription"/>
    <property type="evidence" value="ECO:0007669"/>
    <property type="project" value="TreeGrafter"/>
</dbReference>
<dbReference type="Ensembl" id="ENSLCAT00010014304.1">
    <property type="protein sequence ID" value="ENSLCAP00010014002.1"/>
    <property type="gene ID" value="ENSLCAG00010006653.1"/>
</dbReference>
<accession>A0A4W6CNW5</accession>
<dbReference type="InParanoid" id="A0A4W6CNW5"/>
<proteinExistence type="predicted"/>
<sequence length="255" mass="28235">PGGTKLRSCDRCGHGWVAHALEKLQAQPSSSCGPVEVALPGLVFDLSSLVLYGAQAIPVRLKILLDRLYSILTPEQVHPIMFEGTCCRCVVPSLQSPSGKVLDRWMMVTPEEELLILKQFLRFGETRPIVELMTLQCLAAVNHLSDPELKPALKSRHSNISTFFEHNRGTLGTFRKSRGDSRLVAGVCRFEKSSLSNHDDAVHPFENFPGGLSLLLPFHFPSSTFQCLVPPTKVIKLNDTFFPSSPTAPLVFSRR</sequence>
<reference evidence="1" key="2">
    <citation type="submission" date="2025-08" db="UniProtKB">
        <authorList>
            <consortium name="Ensembl"/>
        </authorList>
    </citation>
    <scope>IDENTIFICATION</scope>
</reference>
<dbReference type="GO" id="GO:0005634">
    <property type="term" value="C:nucleus"/>
    <property type="evidence" value="ECO:0007669"/>
    <property type="project" value="TreeGrafter"/>
</dbReference>
<dbReference type="PANTHER" id="PTHR15021:SF0">
    <property type="entry name" value="DISCO-RELATED, ISOFORM A-RELATED"/>
    <property type="match status" value="1"/>
</dbReference>
<protein>
    <submittedName>
        <fullName evidence="1">Uncharacterized protein</fullName>
    </submittedName>
</protein>
<name>A0A4W6CNW5_LATCA</name>
<dbReference type="Proteomes" id="UP000314980">
    <property type="component" value="Unassembled WGS sequence"/>
</dbReference>
<keyword evidence="2" id="KW-1185">Reference proteome</keyword>
<reference evidence="2" key="1">
    <citation type="submission" date="2015-09" db="EMBL/GenBank/DDBJ databases">
        <authorList>
            <person name="Sai Rama Sridatta P."/>
        </authorList>
    </citation>
    <scope>NUCLEOTIDE SEQUENCE [LARGE SCALE GENOMIC DNA]</scope>
</reference>
<evidence type="ECO:0000313" key="2">
    <source>
        <dbReference type="Proteomes" id="UP000314980"/>
    </source>
</evidence>